<dbReference type="EMBL" id="LR899010">
    <property type="protein sequence ID" value="CAD7082973.1"/>
    <property type="molecule type" value="Genomic_DNA"/>
</dbReference>
<organism evidence="1 2">
    <name type="scientific">Hermetia illucens</name>
    <name type="common">Black soldier fly</name>
    <dbReference type="NCBI Taxonomy" id="343691"/>
    <lineage>
        <taxon>Eukaryota</taxon>
        <taxon>Metazoa</taxon>
        <taxon>Ecdysozoa</taxon>
        <taxon>Arthropoda</taxon>
        <taxon>Hexapoda</taxon>
        <taxon>Insecta</taxon>
        <taxon>Pterygota</taxon>
        <taxon>Neoptera</taxon>
        <taxon>Endopterygota</taxon>
        <taxon>Diptera</taxon>
        <taxon>Brachycera</taxon>
        <taxon>Stratiomyomorpha</taxon>
        <taxon>Stratiomyidae</taxon>
        <taxon>Hermetiinae</taxon>
        <taxon>Hermetia</taxon>
    </lineage>
</organism>
<reference evidence="1 2" key="1">
    <citation type="submission" date="2020-11" db="EMBL/GenBank/DDBJ databases">
        <authorList>
            <person name="Wallbank WR R."/>
            <person name="Pardo Diaz C."/>
            <person name="Kozak K."/>
            <person name="Martin S."/>
            <person name="Jiggins C."/>
            <person name="Moest M."/>
            <person name="Warren A I."/>
            <person name="Generalovic N T."/>
            <person name="Byers J.R.P. K."/>
            <person name="Montejo-Kovacevich G."/>
            <person name="Yen C E."/>
        </authorList>
    </citation>
    <scope>NUCLEOTIDE SEQUENCE [LARGE SCALE GENOMIC DNA]</scope>
</reference>
<dbReference type="AlphaFoldDB" id="A0A7R8ULQ3"/>
<name>A0A7R8ULQ3_HERIL</name>
<dbReference type="PANTHER" id="PTHR11439">
    <property type="entry name" value="GAG-POL-RELATED RETROTRANSPOSON"/>
    <property type="match status" value="1"/>
</dbReference>
<sequence length="200" mass="22213">MYKSGGSNSKLQGFSDSDFASDTEMRRSTTGYAFCLSNGIVTWSSQRQKLVTLSTTEAEYVAAAAAAKEAIWLRKLLNDLGCLPTTSTVLRVNNQSAIRLIKNAEFHKRTKHIDIKHHYVRETVESGEISVEYVPTYQQLADIFTKTLPKTQFQHLCNGLGIGSSTHSNGGSVEKYSYRASHSFVLRTGAHCLRSQLFPV</sequence>
<dbReference type="PANTHER" id="PTHR11439:SF483">
    <property type="entry name" value="PEPTIDE SYNTHASE GLIP-LIKE, PUTATIVE (AFU_ORTHOLOGUE AFUA_3G12920)-RELATED"/>
    <property type="match status" value="1"/>
</dbReference>
<accession>A0A7R8ULQ3</accession>
<keyword evidence="2" id="KW-1185">Reference proteome</keyword>
<protein>
    <submittedName>
        <fullName evidence="1">Uncharacterized protein</fullName>
    </submittedName>
</protein>
<evidence type="ECO:0000313" key="1">
    <source>
        <dbReference type="EMBL" id="CAD7082973.1"/>
    </source>
</evidence>
<proteinExistence type="predicted"/>
<dbReference type="InParanoid" id="A0A7R8ULQ3"/>
<gene>
    <name evidence="1" type="ORF">HERILL_LOCUS5969</name>
</gene>
<evidence type="ECO:0000313" key="2">
    <source>
        <dbReference type="Proteomes" id="UP000594454"/>
    </source>
</evidence>
<dbReference type="CDD" id="cd09272">
    <property type="entry name" value="RNase_HI_RT_Ty1"/>
    <property type="match status" value="1"/>
</dbReference>
<dbReference type="Proteomes" id="UP000594454">
    <property type="component" value="Chromosome 2"/>
</dbReference>